<dbReference type="InterPro" id="IPR050859">
    <property type="entry name" value="Class-I_PLP-dep_aminotransf"/>
</dbReference>
<comment type="caution">
    <text evidence="7">The sequence shown here is derived from an EMBL/GenBank/DDBJ whole genome shotgun (WGS) entry which is preliminary data.</text>
</comment>
<evidence type="ECO:0000256" key="4">
    <source>
        <dbReference type="ARBA" id="ARBA00022679"/>
    </source>
</evidence>
<evidence type="ECO:0000256" key="2">
    <source>
        <dbReference type="ARBA" id="ARBA00007441"/>
    </source>
</evidence>
<dbReference type="InterPro" id="IPR015424">
    <property type="entry name" value="PyrdxlP-dep_Trfase"/>
</dbReference>
<comment type="similarity">
    <text evidence="2">Belongs to the class-I pyridoxal-phosphate-dependent aminotransferase family.</text>
</comment>
<gene>
    <name evidence="7" type="ORF">JVT61DRAFT_7576</name>
</gene>
<dbReference type="EMBL" id="JAGFBS010000027">
    <property type="protein sequence ID" value="KAG6372475.1"/>
    <property type="molecule type" value="Genomic_DNA"/>
</dbReference>
<evidence type="ECO:0000256" key="3">
    <source>
        <dbReference type="ARBA" id="ARBA00022576"/>
    </source>
</evidence>
<keyword evidence="8" id="KW-1185">Reference proteome</keyword>
<feature type="domain" description="Aminotransferase class I/classII large" evidence="6">
    <location>
        <begin position="106"/>
        <end position="495"/>
    </location>
</feature>
<dbReference type="OrthoDB" id="691673at2759"/>
<evidence type="ECO:0000256" key="1">
    <source>
        <dbReference type="ARBA" id="ARBA00001933"/>
    </source>
</evidence>
<comment type="cofactor">
    <cofactor evidence="1">
        <name>pyridoxal 5'-phosphate</name>
        <dbReference type="ChEBI" id="CHEBI:597326"/>
    </cofactor>
</comment>
<dbReference type="PANTHER" id="PTHR42790">
    <property type="entry name" value="AMINOTRANSFERASE"/>
    <property type="match status" value="1"/>
</dbReference>
<keyword evidence="3" id="KW-0032">Aminotransferase</keyword>
<dbReference type="InterPro" id="IPR015421">
    <property type="entry name" value="PyrdxlP-dep_Trfase_major"/>
</dbReference>
<dbReference type="AlphaFoldDB" id="A0A8I2YI50"/>
<dbReference type="GO" id="GO:0008483">
    <property type="term" value="F:transaminase activity"/>
    <property type="evidence" value="ECO:0007669"/>
    <property type="project" value="UniProtKB-KW"/>
</dbReference>
<evidence type="ECO:0000259" key="6">
    <source>
        <dbReference type="Pfam" id="PF00155"/>
    </source>
</evidence>
<dbReference type="GO" id="GO:0030170">
    <property type="term" value="F:pyridoxal phosphate binding"/>
    <property type="evidence" value="ECO:0007669"/>
    <property type="project" value="InterPro"/>
</dbReference>
<dbReference type="SUPFAM" id="SSF53383">
    <property type="entry name" value="PLP-dependent transferases"/>
    <property type="match status" value="1"/>
</dbReference>
<dbReference type="Gene3D" id="3.40.640.10">
    <property type="entry name" value="Type I PLP-dependent aspartate aminotransferase-like (Major domain)"/>
    <property type="match status" value="1"/>
</dbReference>
<evidence type="ECO:0000313" key="7">
    <source>
        <dbReference type="EMBL" id="KAG6372475.1"/>
    </source>
</evidence>
<evidence type="ECO:0000256" key="5">
    <source>
        <dbReference type="ARBA" id="ARBA00022898"/>
    </source>
</evidence>
<proteinExistence type="inferred from homology"/>
<dbReference type="PANTHER" id="PTHR42790:SF19">
    <property type="entry name" value="KYNURENINE_ALPHA-AMINOADIPATE AMINOTRANSFERASE, MITOCHONDRIAL"/>
    <property type="match status" value="1"/>
</dbReference>
<dbReference type="Proteomes" id="UP000683000">
    <property type="component" value="Unassembled WGS sequence"/>
</dbReference>
<dbReference type="InterPro" id="IPR004839">
    <property type="entry name" value="Aminotransferase_I/II_large"/>
</dbReference>
<protein>
    <submittedName>
        <fullName evidence="7">Pyridoxal phosphate-dependent transferase</fullName>
    </submittedName>
</protein>
<sequence length="508" mass="57392">MVYVASPYYVTTSDLSSKRRQPDLSRHLSAEARARLPNPIKSIWKVAQVKPGTINMGNGDPHHTLYPICEMNFVVPSIHEQDPVQAWRVGTGEQQTVSSYRDEPCALSLKTAMAYSAGAGLKHVRDTLAELNDRIHAPPKHTVTLSLGNADALTKCFRLLGDPGDSFLCEEFTFSAMTNAALPLGINWVPIRMDKDGLIPSDMELILANWDEDSRGKRPHVLYTIPCSQNPTGSTLSLERRRQIYQIARDWDVIILEDDPYFFLQYDLDIRQTTIERYGFFRAMAEVLPRSFLSMDYDGRVMRLDSFSKIIAPGMRLGWVTCNEFLAEKLDMLTDSSSQHPHGFGQAFVSELLGSRGWGTDGFMKWVASLCREYERRRNLFMDVFERKVAGSGLASAEVPKSGMFVWIKINLDLHPRYRELEDTKLLVGPVSNTAELMDELFRKLLECGLVMMPASTFAIVDRSGCVQSDSHIADRVNYFRATFVGTDETIENGLAIFGRGLEEFFCY</sequence>
<keyword evidence="5" id="KW-0663">Pyridoxal phosphate</keyword>
<dbReference type="GO" id="GO:1901605">
    <property type="term" value="P:alpha-amino acid metabolic process"/>
    <property type="evidence" value="ECO:0007669"/>
    <property type="project" value="TreeGrafter"/>
</dbReference>
<dbReference type="Pfam" id="PF00155">
    <property type="entry name" value="Aminotran_1_2"/>
    <property type="match status" value="1"/>
</dbReference>
<accession>A0A8I2YI50</accession>
<reference evidence="7" key="1">
    <citation type="submission" date="2021-03" db="EMBL/GenBank/DDBJ databases">
        <title>Evolutionary innovations through gain and loss of genes in the ectomycorrhizal Boletales.</title>
        <authorList>
            <person name="Wu G."/>
            <person name="Miyauchi S."/>
            <person name="Morin E."/>
            <person name="Yang Z.-L."/>
            <person name="Xu J."/>
            <person name="Martin F.M."/>
        </authorList>
    </citation>
    <scope>NUCLEOTIDE SEQUENCE</scope>
    <source>
        <strain evidence="7">BR01</strain>
    </source>
</reference>
<evidence type="ECO:0000313" key="8">
    <source>
        <dbReference type="Proteomes" id="UP000683000"/>
    </source>
</evidence>
<name>A0A8I2YI50_9AGAM</name>
<keyword evidence="4 7" id="KW-0808">Transferase</keyword>
<organism evidence="7 8">
    <name type="scientific">Boletus reticuloceps</name>
    <dbReference type="NCBI Taxonomy" id="495285"/>
    <lineage>
        <taxon>Eukaryota</taxon>
        <taxon>Fungi</taxon>
        <taxon>Dikarya</taxon>
        <taxon>Basidiomycota</taxon>
        <taxon>Agaricomycotina</taxon>
        <taxon>Agaricomycetes</taxon>
        <taxon>Agaricomycetidae</taxon>
        <taxon>Boletales</taxon>
        <taxon>Boletineae</taxon>
        <taxon>Boletaceae</taxon>
        <taxon>Boletoideae</taxon>
        <taxon>Boletus</taxon>
    </lineage>
</organism>
<dbReference type="CDD" id="cd00609">
    <property type="entry name" value="AAT_like"/>
    <property type="match status" value="1"/>
</dbReference>